<dbReference type="InterPro" id="IPR029017">
    <property type="entry name" value="Enolase-like_N"/>
</dbReference>
<feature type="domain" description="Enolase N-terminal" evidence="3">
    <location>
        <begin position="2"/>
        <end position="97"/>
    </location>
</feature>
<name>A0AA36I559_9DINO</name>
<organism evidence="4 5">
    <name type="scientific">Effrenium voratum</name>
    <dbReference type="NCBI Taxonomy" id="2562239"/>
    <lineage>
        <taxon>Eukaryota</taxon>
        <taxon>Sar</taxon>
        <taxon>Alveolata</taxon>
        <taxon>Dinophyceae</taxon>
        <taxon>Suessiales</taxon>
        <taxon>Symbiodiniaceae</taxon>
        <taxon>Effrenium</taxon>
    </lineage>
</organism>
<dbReference type="InterPro" id="IPR020811">
    <property type="entry name" value="Enolase_N"/>
</dbReference>
<dbReference type="Gene3D" id="1.10.3730.20">
    <property type="match status" value="1"/>
</dbReference>
<dbReference type="AlphaFoldDB" id="A0AA36I559"/>
<dbReference type="Gene3D" id="1.25.40.10">
    <property type="entry name" value="Tetratricopeptide repeat domain"/>
    <property type="match status" value="2"/>
</dbReference>
<evidence type="ECO:0000313" key="4">
    <source>
        <dbReference type="EMBL" id="CAJ1381264.1"/>
    </source>
</evidence>
<dbReference type="Proteomes" id="UP001178507">
    <property type="component" value="Unassembled WGS sequence"/>
</dbReference>
<feature type="compositionally biased region" description="Basic residues" evidence="2">
    <location>
        <begin position="185"/>
        <end position="195"/>
    </location>
</feature>
<accession>A0AA36I559</accession>
<dbReference type="GO" id="GO:0000015">
    <property type="term" value="C:phosphopyruvate hydratase complex"/>
    <property type="evidence" value="ECO:0007669"/>
    <property type="project" value="InterPro"/>
</dbReference>
<keyword evidence="5" id="KW-1185">Reference proteome</keyword>
<dbReference type="GO" id="GO:0000287">
    <property type="term" value="F:magnesium ion binding"/>
    <property type="evidence" value="ECO:0007669"/>
    <property type="project" value="InterPro"/>
</dbReference>
<comment type="caution">
    <text evidence="4">The sequence shown here is derived from an EMBL/GenBank/DDBJ whole genome shotgun (WGS) entry which is preliminary data.</text>
</comment>
<evidence type="ECO:0000259" key="3">
    <source>
        <dbReference type="SMART" id="SM01193"/>
    </source>
</evidence>
<dbReference type="InterPro" id="IPR000941">
    <property type="entry name" value="Enolase"/>
</dbReference>
<protein>
    <recommendedName>
        <fullName evidence="3">Enolase N-terminal domain-containing protein</fullName>
    </recommendedName>
</protein>
<evidence type="ECO:0000256" key="1">
    <source>
        <dbReference type="ARBA" id="ARBA00022842"/>
    </source>
</evidence>
<proteinExistence type="predicted"/>
<sequence>MRCEALELRDGDKGRLLGKGVLKAVENVNSLIAPKLLGMDVRDQKKIDEVMVQQLDGSKNEWGWSKAKLGANAILAVSMAVCRAGAAASQMPLYQYIAKISGKPTDKPLATTRAWLTRVCGDVNPGQSARAAAMDAFLVSLGLDPEEELIFKIWEEQLEAPAAAGLDIRGEPPRALQAPPPPRRPSARGRAKGRGKGAPGARGAKEAEDRHWLEALDVLRSLRREELQPNGSAVGSCVAACGACGAWQAAAALREEAAPNVITSTAAVQACAKASAWKEAVGVFASFRAASLEANVRSFTAAAGGCQLRWARALHVFGAARRRGLQADARLAAAAARGVLKGYWPRAFSLLVRSGEGQRSVAAWNAVLPMCLWQRSARLLAMLGTLGLQGDAFSFSSCIAACEWKDQPRWRQGLWFLAQAQRCGCGSDGVVRAAAVQVCRRWSWRVAGQLLAQSLERSGAGDALRAAFPRKADDDDEQSWVRALSLLDLQRKELAQDLAGFNRAISACGGAQWERAWHLFWELQDCGCQADAYSFTSTISACGEGGQWRLALWLFDRCPGGPGEWAPAFHAALSACEKAAQWPQALARLRASDAAATELPALCAALGALLRAEELTRAKALLDAEWQSKGLASARTGWTLAARNDQLLGAALVACEKTGDWRQVFLGLAFLSLIFERRQGLGPWTLKASGTLGWDRHLAGLGWSAVAIVGRPAASALRKEIATKRAGAAVSHAEQVGMTSLVQGAVAAGLLLWSGGFRCLDLPRGFWICLGVSAALNAVIKTSETHAYKIGEMSLCAPFLAFDPVIQLLVGTLLPVLWGGPPAAFSPRKASAVCCIAAGMLALAKTQQKAAGRTGRLPAGAVFVLLNCFLYSATYRLDACAVNLASGALLLAYSRLVMAALCFGAQAASSARREAESGLWEPRTLALLLFVCLVDGLYMLSMYKAVSLISPELVAAVKRGGGIVVSALFGAIFFHERLEGRKRLLAVVALGVVVLCL</sequence>
<evidence type="ECO:0000313" key="5">
    <source>
        <dbReference type="Proteomes" id="UP001178507"/>
    </source>
</evidence>
<gene>
    <name evidence="4" type="ORF">EVOR1521_LOCUS9005</name>
</gene>
<dbReference type="SUPFAM" id="SSF54826">
    <property type="entry name" value="Enolase N-terminal domain-like"/>
    <property type="match status" value="1"/>
</dbReference>
<dbReference type="Gene3D" id="3.30.390.10">
    <property type="entry name" value="Enolase-like, N-terminal domain"/>
    <property type="match status" value="1"/>
</dbReference>
<dbReference type="PANTHER" id="PTHR11902">
    <property type="entry name" value="ENOLASE"/>
    <property type="match status" value="1"/>
</dbReference>
<dbReference type="InterPro" id="IPR037185">
    <property type="entry name" value="EmrE-like"/>
</dbReference>
<reference evidence="4" key="1">
    <citation type="submission" date="2023-08" db="EMBL/GenBank/DDBJ databases">
        <authorList>
            <person name="Chen Y."/>
            <person name="Shah S."/>
            <person name="Dougan E. K."/>
            <person name="Thang M."/>
            <person name="Chan C."/>
        </authorList>
    </citation>
    <scope>NUCLEOTIDE SEQUENCE</scope>
</reference>
<evidence type="ECO:0000256" key="2">
    <source>
        <dbReference type="SAM" id="MobiDB-lite"/>
    </source>
</evidence>
<dbReference type="SMART" id="SM01193">
    <property type="entry name" value="Enolase_N"/>
    <property type="match status" value="1"/>
</dbReference>
<dbReference type="InterPro" id="IPR011990">
    <property type="entry name" value="TPR-like_helical_dom_sf"/>
</dbReference>
<dbReference type="GO" id="GO:0004634">
    <property type="term" value="F:phosphopyruvate hydratase activity"/>
    <property type="evidence" value="ECO:0007669"/>
    <property type="project" value="InterPro"/>
</dbReference>
<dbReference type="GO" id="GO:0006096">
    <property type="term" value="P:glycolytic process"/>
    <property type="evidence" value="ECO:0007669"/>
    <property type="project" value="InterPro"/>
</dbReference>
<dbReference type="Pfam" id="PF03952">
    <property type="entry name" value="Enolase_N"/>
    <property type="match status" value="1"/>
</dbReference>
<dbReference type="EMBL" id="CAUJNA010000792">
    <property type="protein sequence ID" value="CAJ1381264.1"/>
    <property type="molecule type" value="Genomic_DNA"/>
</dbReference>
<dbReference type="PANTHER" id="PTHR11902:SF1">
    <property type="entry name" value="ENOLASE"/>
    <property type="match status" value="1"/>
</dbReference>
<dbReference type="SUPFAM" id="SSF103481">
    <property type="entry name" value="Multidrug resistance efflux transporter EmrE"/>
    <property type="match status" value="1"/>
</dbReference>
<keyword evidence="1" id="KW-0460">Magnesium</keyword>
<feature type="region of interest" description="Disordered" evidence="2">
    <location>
        <begin position="165"/>
        <end position="207"/>
    </location>
</feature>